<protein>
    <submittedName>
        <fullName evidence="1">Uncharacterized protein</fullName>
    </submittedName>
</protein>
<evidence type="ECO:0000313" key="1">
    <source>
        <dbReference type="EMBL" id="AWG27120.1"/>
    </source>
</evidence>
<sequence length="252" mass="28351">MLSNRFEKRNTATVILLLFFTLPSLAQERLSIQGKAATGSVGIKNLIVINLTTEKETHTAADGTFRMVAGVGDTLVFYSSRRLLKELILSATELQQALLWVPVQTDGYELDEVVVERITPESLGIVPKGQQKYTPSERKLYTAGDFKPVHLLGLLGGSLKIDPILNKINGRTEMFKKMIVTEQKEAALAQLQVYDPEWLEEHYKIPKDYVKGFMYYVAENEEYAAAIAAKNETMATFIMGNLAEKYRKQLPE</sequence>
<dbReference type="Proteomes" id="UP000244677">
    <property type="component" value="Chromosome"/>
</dbReference>
<dbReference type="AlphaFoldDB" id="A0A2S1LTN4"/>
<evidence type="ECO:0000313" key="2">
    <source>
        <dbReference type="Proteomes" id="UP000244677"/>
    </source>
</evidence>
<dbReference type="EMBL" id="CP020919">
    <property type="protein sequence ID" value="AWG27120.1"/>
    <property type="molecule type" value="Genomic_DNA"/>
</dbReference>
<accession>A0A2S1LTN4</accession>
<reference evidence="1 2" key="1">
    <citation type="submission" date="2017-04" db="EMBL/GenBank/DDBJ databases">
        <title>Complete genome sequence of Flavobacterium kingsejong AJ004.</title>
        <authorList>
            <person name="Lee P.C."/>
        </authorList>
    </citation>
    <scope>NUCLEOTIDE SEQUENCE [LARGE SCALE GENOMIC DNA]</scope>
    <source>
        <strain evidence="1 2">AJ004</strain>
    </source>
</reference>
<proteinExistence type="predicted"/>
<dbReference type="RefSeq" id="WP_108738610.1">
    <property type="nucleotide sequence ID" value="NZ_CP020919.1"/>
</dbReference>
<dbReference type="KEGG" id="fki:FK004_18800"/>
<name>A0A2S1LTN4_9FLAO</name>
<keyword evidence="2" id="KW-1185">Reference proteome</keyword>
<organism evidence="1 2">
    <name type="scientific">Flavobacterium kingsejongi</name>
    <dbReference type="NCBI Taxonomy" id="1678728"/>
    <lineage>
        <taxon>Bacteria</taxon>
        <taxon>Pseudomonadati</taxon>
        <taxon>Bacteroidota</taxon>
        <taxon>Flavobacteriia</taxon>
        <taxon>Flavobacteriales</taxon>
        <taxon>Flavobacteriaceae</taxon>
        <taxon>Flavobacterium</taxon>
    </lineage>
</organism>
<gene>
    <name evidence="1" type="ORF">FK004_18800</name>
</gene>
<dbReference type="OrthoDB" id="1427655at2"/>